<dbReference type="InterPro" id="IPR053710">
    <property type="entry name" value="Arylamine_NAT_domain_sf"/>
</dbReference>
<dbReference type="Proteomes" id="UP000660729">
    <property type="component" value="Unassembled WGS sequence"/>
</dbReference>
<dbReference type="PANTHER" id="PTHR11786">
    <property type="entry name" value="N-HYDROXYARYLAMINE O-ACETYLTRANSFERASE"/>
    <property type="match status" value="1"/>
</dbReference>
<dbReference type="SUPFAM" id="SSF54001">
    <property type="entry name" value="Cysteine proteinases"/>
    <property type="match status" value="1"/>
</dbReference>
<evidence type="ECO:0000313" key="2">
    <source>
        <dbReference type="EMBL" id="KAF7185540.1"/>
    </source>
</evidence>
<keyword evidence="3" id="KW-1185">Reference proteome</keyword>
<protein>
    <submittedName>
        <fullName evidence="2">Arylamine N-acetyltransferase / N-hydroxyarylamine O-acetyltransferase</fullName>
    </submittedName>
</protein>
<dbReference type="GO" id="GO:0016407">
    <property type="term" value="F:acetyltransferase activity"/>
    <property type="evidence" value="ECO:0007669"/>
    <property type="project" value="InterPro"/>
</dbReference>
<dbReference type="AlphaFoldDB" id="A0A8H6VFZ6"/>
<evidence type="ECO:0000256" key="1">
    <source>
        <dbReference type="ARBA" id="ARBA00006547"/>
    </source>
</evidence>
<dbReference type="PANTHER" id="PTHR11786:SF0">
    <property type="entry name" value="ARYLAMINE N-ACETYLTRANSFERASE 4-RELATED"/>
    <property type="match status" value="1"/>
</dbReference>
<reference evidence="2" key="1">
    <citation type="submission" date="2020-04" db="EMBL/GenBank/DDBJ databases">
        <title>Draft genome resource of the tomato pathogen Pseudocercospora fuligena.</title>
        <authorList>
            <person name="Zaccaron A."/>
        </authorList>
    </citation>
    <scope>NUCLEOTIDE SEQUENCE</scope>
    <source>
        <strain evidence="2">PF001</strain>
    </source>
</reference>
<gene>
    <name evidence="2" type="ORF">HII31_13164</name>
</gene>
<keyword evidence="2" id="KW-0808">Transferase</keyword>
<dbReference type="InterPro" id="IPR001447">
    <property type="entry name" value="Arylamine_N-AcTrfase"/>
</dbReference>
<comment type="caution">
    <text evidence="2">The sequence shown here is derived from an EMBL/GenBank/DDBJ whole genome shotgun (WGS) entry which is preliminary data.</text>
</comment>
<proteinExistence type="inferred from homology"/>
<dbReference type="OrthoDB" id="10260017at2759"/>
<evidence type="ECO:0000313" key="3">
    <source>
        <dbReference type="Proteomes" id="UP000660729"/>
    </source>
</evidence>
<dbReference type="Gene3D" id="3.30.2140.20">
    <property type="match status" value="1"/>
</dbReference>
<name>A0A8H6VFZ6_9PEZI</name>
<comment type="similarity">
    <text evidence="1">Belongs to the arylamine N-acetyltransferase family.</text>
</comment>
<dbReference type="EMBL" id="JABCIY010000318">
    <property type="protein sequence ID" value="KAF7185540.1"/>
    <property type="molecule type" value="Genomic_DNA"/>
</dbReference>
<organism evidence="2 3">
    <name type="scientific">Pseudocercospora fuligena</name>
    <dbReference type="NCBI Taxonomy" id="685502"/>
    <lineage>
        <taxon>Eukaryota</taxon>
        <taxon>Fungi</taxon>
        <taxon>Dikarya</taxon>
        <taxon>Ascomycota</taxon>
        <taxon>Pezizomycotina</taxon>
        <taxon>Dothideomycetes</taxon>
        <taxon>Dothideomycetidae</taxon>
        <taxon>Mycosphaerellales</taxon>
        <taxon>Mycosphaerellaceae</taxon>
        <taxon>Pseudocercospora</taxon>
    </lineage>
</organism>
<sequence length="327" mass="37326">MSSSTRPTYTPDQISQFYQRINLPSKWRLAPGPESQFVATGPEGYEYLYALQRYTLSHIPFENLELHYSRTKHIDIHPQILFKKIITSENGRGGYCMENNNIFATVLRTLGFKFYTTCARVSSAASPNGDVVGGRGFFYGFAHLLNLVTLNDRKRYMVDVGFGAGSCTKPLPLEDGTAHLNMRPSQQVRLRYDVLEGSENLESKFWLWEKRNSEEESWVAMTCFPDSVEFLPQDFEMMNLFCSTSPMTFFTQIVLAVRFILSEDGEEIVGEDLIIGGRYQRRIDGVKMEAKELNSEQERISVLEENLGIRLDEHQQSGILGMVSMLS</sequence>
<dbReference type="Pfam" id="PF00797">
    <property type="entry name" value="Acetyltransf_2"/>
    <property type="match status" value="1"/>
</dbReference>
<dbReference type="InterPro" id="IPR038765">
    <property type="entry name" value="Papain-like_cys_pep_sf"/>
</dbReference>
<accession>A0A8H6VFZ6</accession>